<proteinExistence type="predicted"/>
<protein>
    <submittedName>
        <fullName evidence="2">Reverse transcriptase domain</fullName>
    </submittedName>
</protein>
<dbReference type="PANTHER" id="PTHR36688">
    <property type="entry name" value="ENDO/EXONUCLEASE/PHOSPHATASE DOMAIN-CONTAINING PROTEIN"/>
    <property type="match status" value="1"/>
</dbReference>
<keyword evidence="3" id="KW-1185">Reference proteome</keyword>
<dbReference type="PROSITE" id="PS50878">
    <property type="entry name" value="RT_POL"/>
    <property type="match status" value="1"/>
</dbReference>
<dbReference type="GO" id="GO:0003964">
    <property type="term" value="F:RNA-directed DNA polymerase activity"/>
    <property type="evidence" value="ECO:0007669"/>
    <property type="project" value="UniProtKB-KW"/>
</dbReference>
<dbReference type="InterPro" id="IPR043502">
    <property type="entry name" value="DNA/RNA_pol_sf"/>
</dbReference>
<keyword evidence="2" id="KW-0695">RNA-directed DNA polymerase</keyword>
<evidence type="ECO:0000313" key="3">
    <source>
        <dbReference type="Proteomes" id="UP000325440"/>
    </source>
</evidence>
<feature type="domain" description="Reverse transcriptase" evidence="1">
    <location>
        <begin position="112"/>
        <end position="367"/>
    </location>
</feature>
<evidence type="ECO:0000259" key="1">
    <source>
        <dbReference type="PROSITE" id="PS50878"/>
    </source>
</evidence>
<sequence>MTKNSKKAWRLIKRLSGDPVTHTNDINVTANQVATQLLLNGKPGTKIKREKLIRTLDTEQNNFQLDFTLDELNESLKEMKNGKAPGLDEIMTEQIKEFSIKAKQWLLTFLNLCRDKALVPKMWRKAKVVALPKPGKDYQNPKNYRPISLLCHTFKLYERMIMNRIKCQVERKLIPEQAGFRPGKNCTGQVLNLCQHKEDGYENKKVTGVVFVDLSAAYDTVNHNLLLKKIYECTDDWHFVRIISSMLHNRRFTVTLNNKWSRWRNQRNGLPQGSVLAPMLFNIYTNDQPIIKEKKNFLYADDLALAAQDTTFEIVERKLTRSLQELTNYYIKNQLRPNPHKTQICSFHLRNREAKRKLKIEWLGKPLGNTEHPVYLGVTLDRTLTFKEQCKKTKMKVEARNNLIRKLTGSKWGATPNTIRTTGLALCFSAGEYASPVWNQSKHSKHVDTALNETCRIITGCLKPTPLKYIFPLAGIAPPKIRRYVATCMERTKQTMDQRHPMHGYSAPQRRLKSRRSFIANSTTIQGPPEQQRILKWREELQCEKPVPFAEQLPCGGNQPWTIWKTLNRLRTGVAKTKVNMMKWGYQKELDILCECGEDQSDEHLLQCTLAPPGCTTDDLALANEKAISITTHWLKQNI</sequence>
<dbReference type="AlphaFoldDB" id="A0A5E4N5C7"/>
<dbReference type="Pfam" id="PF00078">
    <property type="entry name" value="RVT_1"/>
    <property type="match status" value="1"/>
</dbReference>
<keyword evidence="2" id="KW-0808">Transferase</keyword>
<dbReference type="OrthoDB" id="6621432at2759"/>
<dbReference type="SUPFAM" id="SSF56672">
    <property type="entry name" value="DNA/RNA polymerases"/>
    <property type="match status" value="1"/>
</dbReference>
<accession>A0A5E4N5C7</accession>
<evidence type="ECO:0000313" key="2">
    <source>
        <dbReference type="EMBL" id="VVC38346.1"/>
    </source>
</evidence>
<reference evidence="2 3" key="1">
    <citation type="submission" date="2019-08" db="EMBL/GenBank/DDBJ databases">
        <authorList>
            <person name="Alioto T."/>
            <person name="Alioto T."/>
            <person name="Gomez Garrido J."/>
        </authorList>
    </citation>
    <scope>NUCLEOTIDE SEQUENCE [LARGE SCALE GENOMIC DNA]</scope>
</reference>
<gene>
    <name evidence="2" type="ORF">CINCED_3A004176</name>
</gene>
<dbReference type="PANTHER" id="PTHR36688:SF1">
    <property type="entry name" value="ENDONUCLEASE_EXONUCLEASE_PHOSPHATASE DOMAIN-CONTAINING PROTEIN"/>
    <property type="match status" value="1"/>
</dbReference>
<organism evidence="2 3">
    <name type="scientific">Cinara cedri</name>
    <dbReference type="NCBI Taxonomy" id="506608"/>
    <lineage>
        <taxon>Eukaryota</taxon>
        <taxon>Metazoa</taxon>
        <taxon>Ecdysozoa</taxon>
        <taxon>Arthropoda</taxon>
        <taxon>Hexapoda</taxon>
        <taxon>Insecta</taxon>
        <taxon>Pterygota</taxon>
        <taxon>Neoptera</taxon>
        <taxon>Paraneoptera</taxon>
        <taxon>Hemiptera</taxon>
        <taxon>Sternorrhyncha</taxon>
        <taxon>Aphidomorpha</taxon>
        <taxon>Aphidoidea</taxon>
        <taxon>Aphididae</taxon>
        <taxon>Lachninae</taxon>
        <taxon>Cinara</taxon>
    </lineage>
</organism>
<dbReference type="CDD" id="cd01650">
    <property type="entry name" value="RT_nLTR_like"/>
    <property type="match status" value="1"/>
</dbReference>
<dbReference type="Proteomes" id="UP000325440">
    <property type="component" value="Unassembled WGS sequence"/>
</dbReference>
<name>A0A5E4N5C7_9HEMI</name>
<keyword evidence="2" id="KW-0548">Nucleotidyltransferase</keyword>
<dbReference type="InterPro" id="IPR052560">
    <property type="entry name" value="RdDP_mobile_element"/>
</dbReference>
<dbReference type="InterPro" id="IPR000477">
    <property type="entry name" value="RT_dom"/>
</dbReference>
<dbReference type="EMBL" id="CABPRJ010001469">
    <property type="protein sequence ID" value="VVC38346.1"/>
    <property type="molecule type" value="Genomic_DNA"/>
</dbReference>